<proteinExistence type="predicted"/>
<evidence type="ECO:0000313" key="3">
    <source>
        <dbReference type="Proteomes" id="UP000199308"/>
    </source>
</evidence>
<organism evidence="2 3">
    <name type="scientific">Thalassotalea agarivorans</name>
    <name type="common">Thalassomonas agarivorans</name>
    <dbReference type="NCBI Taxonomy" id="349064"/>
    <lineage>
        <taxon>Bacteria</taxon>
        <taxon>Pseudomonadati</taxon>
        <taxon>Pseudomonadota</taxon>
        <taxon>Gammaproteobacteria</taxon>
        <taxon>Alteromonadales</taxon>
        <taxon>Colwelliaceae</taxon>
        <taxon>Thalassotalea</taxon>
    </lineage>
</organism>
<dbReference type="InterPro" id="IPR045749">
    <property type="entry name" value="DUF6090"/>
</dbReference>
<dbReference type="RefSeq" id="WP_093327720.1">
    <property type="nucleotide sequence ID" value="NZ_AP027363.1"/>
</dbReference>
<gene>
    <name evidence="2" type="ORF">SAMN05660429_00696</name>
</gene>
<dbReference type="EMBL" id="FOHK01000003">
    <property type="protein sequence ID" value="SES93288.1"/>
    <property type="molecule type" value="Genomic_DNA"/>
</dbReference>
<protein>
    <submittedName>
        <fullName evidence="2">Uncharacterized protein</fullName>
    </submittedName>
</protein>
<keyword evidence="1" id="KW-1133">Transmembrane helix</keyword>
<dbReference type="STRING" id="349064.SAMN05660429_00696"/>
<keyword evidence="3" id="KW-1185">Reference proteome</keyword>
<accession>A0A1I0AJ41</accession>
<keyword evidence="1" id="KW-0472">Membrane</keyword>
<evidence type="ECO:0000256" key="1">
    <source>
        <dbReference type="SAM" id="Phobius"/>
    </source>
</evidence>
<feature type="transmembrane region" description="Helical" evidence="1">
    <location>
        <begin position="20"/>
        <end position="42"/>
    </location>
</feature>
<name>A0A1I0AJ41_THASX</name>
<reference evidence="2 3" key="1">
    <citation type="submission" date="2016-10" db="EMBL/GenBank/DDBJ databases">
        <authorList>
            <person name="de Groot N.N."/>
        </authorList>
    </citation>
    <scope>NUCLEOTIDE SEQUENCE [LARGE SCALE GENOMIC DNA]</scope>
    <source>
        <strain evidence="2 3">DSM 19706</strain>
    </source>
</reference>
<dbReference type="OrthoDB" id="6400524at2"/>
<dbReference type="AlphaFoldDB" id="A0A1I0AJ41"/>
<dbReference type="Proteomes" id="UP000199308">
    <property type="component" value="Unassembled WGS sequence"/>
</dbReference>
<evidence type="ECO:0000313" key="2">
    <source>
        <dbReference type="EMBL" id="SES93288.1"/>
    </source>
</evidence>
<sequence>MRVFSKQRRFYLLKKKLSTYLVYALGEIVLIVFGILFALQIANWNQDKNDQQKVQAWRIKLTAEFEQNQLAVEQAIKDLTTVTGELSAFLSLMGPEPEIAEDNKIYNYIAVYFWNPSYTPRTIVFDQFVDSGDIDLLNDLVLKDALLEWKTAIRNNQMLVESISSHQDTMAEGWQDLYRWKSSIAMTGWIKHMPESQFPFDQNALLSSPALENAVSMKLILTEMQRLNVQTAKRQQANILSLLMGG</sequence>
<keyword evidence="1" id="KW-0812">Transmembrane</keyword>
<dbReference type="Pfam" id="PF19578">
    <property type="entry name" value="DUF6090"/>
    <property type="match status" value="1"/>
</dbReference>